<dbReference type="STRING" id="1120996.SAMN02746066_03168"/>
<name>A0A1M7LC53_9FIRM</name>
<evidence type="ECO:0008006" key="4">
    <source>
        <dbReference type="Google" id="ProtNLM"/>
    </source>
</evidence>
<keyword evidence="1" id="KW-1133">Transmembrane helix</keyword>
<gene>
    <name evidence="2" type="ORF">SAMN02746066_03168</name>
</gene>
<dbReference type="OrthoDB" id="137965at2"/>
<keyword evidence="1" id="KW-0472">Membrane</keyword>
<feature type="transmembrane region" description="Helical" evidence="1">
    <location>
        <begin position="337"/>
        <end position="358"/>
    </location>
</feature>
<reference evidence="2 3" key="1">
    <citation type="submission" date="2016-11" db="EMBL/GenBank/DDBJ databases">
        <authorList>
            <person name="Jaros S."/>
            <person name="Januszkiewicz K."/>
            <person name="Wedrychowicz H."/>
        </authorList>
    </citation>
    <scope>NUCLEOTIDE SEQUENCE [LARGE SCALE GENOMIC DNA]</scope>
    <source>
        <strain evidence="2 3">DSM 15930</strain>
    </source>
</reference>
<dbReference type="EMBL" id="FRCP01000016">
    <property type="protein sequence ID" value="SHM75547.1"/>
    <property type="molecule type" value="Genomic_DNA"/>
</dbReference>
<organism evidence="2 3">
    <name type="scientific">Anaerosporobacter mobilis DSM 15930</name>
    <dbReference type="NCBI Taxonomy" id="1120996"/>
    <lineage>
        <taxon>Bacteria</taxon>
        <taxon>Bacillati</taxon>
        <taxon>Bacillota</taxon>
        <taxon>Clostridia</taxon>
        <taxon>Lachnospirales</taxon>
        <taxon>Lachnospiraceae</taxon>
        <taxon>Anaerosporobacter</taxon>
    </lineage>
</organism>
<evidence type="ECO:0000313" key="2">
    <source>
        <dbReference type="EMBL" id="SHM75547.1"/>
    </source>
</evidence>
<protein>
    <recommendedName>
        <fullName evidence="4">DUF4350 domain-containing protein</fullName>
    </recommendedName>
</protein>
<sequence>MVSSMKRYSLLLCIIVLLLTGCSVFTRKESTTNTSDNRSYNYPVVFTDVTKEVRVKVSYGLNQYAKIGKDMHLKVEITTGKEPYEGYLQIEVPFESSSTKYNQDIAVASDSYATYEMNIPVAYENMKFLINLLDNEKKTQASQKANVQASRIYDVQYIGVFNKKMQTEPVVSQGKMQVFQLYADKLEDAFDNLNLIDCILINEDEIKKLDESVALRLKEWLQNGGTLLVEDTYKKVISREEETGKDSDNTGDYGFGRYIFVPEMENVSELTRYVESLGLNPKLFLSGITDNQIKASINAEVVSKIPSFTKYVILFLLYIIVIGPVLYGILKMINRRTYYWGIAPAISVIFLACVYGLGKETRVENTYLRYVTITQIAQNGYTNDTTYSAAVSPAKATLSVQADEAENLRPLYTMRDNYQVSSDKKRANMEFSMNVENTTDEEKLGSLSTISTVTNLRAFQPIYLKTTKSYQTSEKEGQEMQPATRLTYANYSMTGTFTNTLGVDMRNACIVSNQTLIKIGDLSSGEAVELEDCQQEYIPSYDLIFTEAVDSRIKDLTKSTDTMVDKDTYIEENSRYTLMQYLLNEWVVSNPDGSYLIAFTEDSDENSVVSKLGISQVEAGAHLIIKELGIDYAIGNGDIFQPTIKKYMTVVDGDYYEALDMIESDNLTVDYNFGRERIKRIEYSSYYNTEFYVDETNKEDLWLGFYGSIYFYNRRTGEYDKVITSGEETVMNQLKDYLDDTNVLRVRYEVSQNSVNSNLITIPKLTAIVKKK</sequence>
<dbReference type="AlphaFoldDB" id="A0A1M7LC53"/>
<dbReference type="Proteomes" id="UP000184038">
    <property type="component" value="Unassembled WGS sequence"/>
</dbReference>
<keyword evidence="1" id="KW-0812">Transmembrane</keyword>
<keyword evidence="3" id="KW-1185">Reference proteome</keyword>
<dbReference type="RefSeq" id="WP_073289376.1">
    <property type="nucleotide sequence ID" value="NZ_FRCP01000016.1"/>
</dbReference>
<dbReference type="PROSITE" id="PS51257">
    <property type="entry name" value="PROKAR_LIPOPROTEIN"/>
    <property type="match status" value="1"/>
</dbReference>
<feature type="transmembrane region" description="Helical" evidence="1">
    <location>
        <begin position="311"/>
        <end position="330"/>
    </location>
</feature>
<proteinExistence type="predicted"/>
<evidence type="ECO:0000256" key="1">
    <source>
        <dbReference type="SAM" id="Phobius"/>
    </source>
</evidence>
<accession>A0A1M7LC53</accession>
<evidence type="ECO:0000313" key="3">
    <source>
        <dbReference type="Proteomes" id="UP000184038"/>
    </source>
</evidence>